<organism evidence="2 3">
    <name type="scientific">Aliivibrio wodanis</name>
    <dbReference type="NCBI Taxonomy" id="80852"/>
    <lineage>
        <taxon>Bacteria</taxon>
        <taxon>Pseudomonadati</taxon>
        <taxon>Pseudomonadota</taxon>
        <taxon>Gammaproteobacteria</taxon>
        <taxon>Vibrionales</taxon>
        <taxon>Vibrionaceae</taxon>
        <taxon>Aliivibrio</taxon>
    </lineage>
</organism>
<evidence type="ECO:0000313" key="3">
    <source>
        <dbReference type="Proteomes" id="UP000032427"/>
    </source>
</evidence>
<dbReference type="PATRIC" id="fig|80852.17.peg.1365"/>
<gene>
    <name evidence="2" type="ORF">AWOD_I_1327</name>
</gene>
<sequence>MITLLSIDSHFPFYQWPYEAFQGLVFSLAWGFGFSVGFSYLVSAVFILVFLAIVFAIGSTISRCFFERK</sequence>
<proteinExistence type="predicted"/>
<feature type="transmembrane region" description="Helical" evidence="1">
    <location>
        <begin position="44"/>
        <end position="66"/>
    </location>
</feature>
<evidence type="ECO:0000256" key="1">
    <source>
        <dbReference type="SAM" id="Phobius"/>
    </source>
</evidence>
<name>A0A090IL02_9GAMM</name>
<protein>
    <submittedName>
        <fullName evidence="2">Membrane protein</fullName>
    </submittedName>
</protein>
<accession>A0A090IL02</accession>
<evidence type="ECO:0000313" key="2">
    <source>
        <dbReference type="EMBL" id="CED71406.1"/>
    </source>
</evidence>
<keyword evidence="3" id="KW-1185">Reference proteome</keyword>
<keyword evidence="1" id="KW-1133">Transmembrane helix</keyword>
<dbReference type="EMBL" id="LN554846">
    <property type="protein sequence ID" value="CED71406.1"/>
    <property type="molecule type" value="Genomic_DNA"/>
</dbReference>
<dbReference type="HOGENOM" id="CLU_181519_0_0_6"/>
<dbReference type="Proteomes" id="UP000032427">
    <property type="component" value="Chromosome 1"/>
</dbReference>
<feature type="transmembrane region" description="Helical" evidence="1">
    <location>
        <begin position="20"/>
        <end position="38"/>
    </location>
</feature>
<dbReference type="KEGG" id="awd:AWOD_I_1327"/>
<reference evidence="3" key="1">
    <citation type="submission" date="2014-09" db="EMBL/GenBank/DDBJ databases">
        <authorList>
            <person name="Hjerde E."/>
        </authorList>
    </citation>
    <scope>NUCLEOTIDE SEQUENCE [LARGE SCALE GENOMIC DNA]</scope>
    <source>
        <strain evidence="3">06/09/139</strain>
    </source>
</reference>
<dbReference type="STRING" id="80852.AWOD_I_1327"/>
<dbReference type="AlphaFoldDB" id="A0A090IL02"/>
<keyword evidence="1" id="KW-0812">Transmembrane</keyword>
<keyword evidence="1" id="KW-0472">Membrane</keyword>